<dbReference type="EMBL" id="JBHSON010000004">
    <property type="protein sequence ID" value="MFC5744872.1"/>
    <property type="molecule type" value="Genomic_DNA"/>
</dbReference>
<accession>A0ABW0ZQ13</accession>
<organism evidence="1 2">
    <name type="scientific">Actinomadura rugatobispora</name>
    <dbReference type="NCBI Taxonomy" id="1994"/>
    <lineage>
        <taxon>Bacteria</taxon>
        <taxon>Bacillati</taxon>
        <taxon>Actinomycetota</taxon>
        <taxon>Actinomycetes</taxon>
        <taxon>Streptosporangiales</taxon>
        <taxon>Thermomonosporaceae</taxon>
        <taxon>Actinomadura</taxon>
    </lineage>
</organism>
<comment type="caution">
    <text evidence="1">The sequence shown here is derived from an EMBL/GenBank/DDBJ whole genome shotgun (WGS) entry which is preliminary data.</text>
</comment>
<proteinExistence type="predicted"/>
<dbReference type="PANTHER" id="PTHR16222:SF12">
    <property type="entry name" value="ADP-RIBOSYLGLYCOHYDROLASE-RELATED"/>
    <property type="match status" value="1"/>
</dbReference>
<dbReference type="InterPro" id="IPR050792">
    <property type="entry name" value="ADP-ribosylglycohydrolase"/>
</dbReference>
<gene>
    <name evidence="1" type="ORF">ACFPZN_04505</name>
</gene>
<dbReference type="InterPro" id="IPR005502">
    <property type="entry name" value="Ribosyl_crysJ1"/>
</dbReference>
<reference evidence="2" key="1">
    <citation type="journal article" date="2019" name="Int. J. Syst. Evol. Microbiol.">
        <title>The Global Catalogue of Microorganisms (GCM) 10K type strain sequencing project: providing services to taxonomists for standard genome sequencing and annotation.</title>
        <authorList>
            <consortium name="The Broad Institute Genomics Platform"/>
            <consortium name="The Broad Institute Genome Sequencing Center for Infectious Disease"/>
            <person name="Wu L."/>
            <person name="Ma J."/>
        </authorList>
    </citation>
    <scope>NUCLEOTIDE SEQUENCE [LARGE SCALE GENOMIC DNA]</scope>
    <source>
        <strain evidence="2">KCTC 42087</strain>
    </source>
</reference>
<dbReference type="Pfam" id="PF03747">
    <property type="entry name" value="ADP_ribosyl_GH"/>
    <property type="match status" value="1"/>
</dbReference>
<dbReference type="SUPFAM" id="SSF101478">
    <property type="entry name" value="ADP-ribosylglycohydrolase"/>
    <property type="match status" value="1"/>
</dbReference>
<evidence type="ECO:0000313" key="1">
    <source>
        <dbReference type="EMBL" id="MFC5744872.1"/>
    </source>
</evidence>
<dbReference type="InterPro" id="IPR036705">
    <property type="entry name" value="Ribosyl_crysJ1_sf"/>
</dbReference>
<dbReference type="Gene3D" id="1.10.4080.10">
    <property type="entry name" value="ADP-ribosylation/Crystallin J1"/>
    <property type="match status" value="1"/>
</dbReference>
<protein>
    <submittedName>
        <fullName evidence="1">ADP-ribosylglycohydrolase family protein</fullName>
    </submittedName>
</protein>
<dbReference type="RefSeq" id="WP_378280403.1">
    <property type="nucleotide sequence ID" value="NZ_JBHSON010000004.1"/>
</dbReference>
<name>A0ABW0ZQ13_9ACTN</name>
<evidence type="ECO:0000313" key="2">
    <source>
        <dbReference type="Proteomes" id="UP001596074"/>
    </source>
</evidence>
<dbReference type="PANTHER" id="PTHR16222">
    <property type="entry name" value="ADP-RIBOSYLGLYCOHYDROLASE"/>
    <property type="match status" value="1"/>
</dbReference>
<dbReference type="Proteomes" id="UP001596074">
    <property type="component" value="Unassembled WGS sequence"/>
</dbReference>
<sequence length="298" mass="31433">MPLSDPRERARASLLGLALGDALGSQFFVPAHRAAFESRTPPDGSPWQWTDDTEMACSVVHVLERHGRVDQDALAASFARHHDFDRGYGPSTNRLLRLVREGGDWRELSREPFDGQGSWGNGAAMRVAPLGAWYAEDPAEAARQAELSATVTHPHPEAVAGTVAIAAAAAIAASTPGRLAPGVFLDGVLDHVPETRVRQGITEARRLLTIRDPGTAASVLGNGRQVAAHDTVPYTLWAASLHLDDYEGAFWTTSAAGGDVDTTCAIVGGIVAARVGVQGLPAAWLATCEPLPAWAATG</sequence>
<keyword evidence="2" id="KW-1185">Reference proteome</keyword>